<dbReference type="EMBL" id="JACCJC010000128">
    <property type="protein sequence ID" value="KAF6223877.1"/>
    <property type="molecule type" value="Genomic_DNA"/>
</dbReference>
<comment type="caution">
    <text evidence="1">The sequence shown here is derived from an EMBL/GenBank/DDBJ whole genome shotgun (WGS) entry which is preliminary data.</text>
</comment>
<reference evidence="1 2" key="1">
    <citation type="journal article" date="2020" name="Genomics">
        <title>Complete, high-quality genomes from long-read metagenomic sequencing of two wolf lichen thalli reveals enigmatic genome architecture.</title>
        <authorList>
            <person name="McKenzie S.K."/>
            <person name="Walston R.F."/>
            <person name="Allen J.L."/>
        </authorList>
    </citation>
    <scope>NUCLEOTIDE SEQUENCE [LARGE SCALE GENOMIC DNA]</scope>
    <source>
        <strain evidence="1">WasteWater2</strain>
    </source>
</reference>
<organism evidence="1 2">
    <name type="scientific">Letharia columbiana</name>
    <dbReference type="NCBI Taxonomy" id="112416"/>
    <lineage>
        <taxon>Eukaryota</taxon>
        <taxon>Fungi</taxon>
        <taxon>Dikarya</taxon>
        <taxon>Ascomycota</taxon>
        <taxon>Pezizomycotina</taxon>
        <taxon>Lecanoromycetes</taxon>
        <taxon>OSLEUM clade</taxon>
        <taxon>Lecanoromycetidae</taxon>
        <taxon>Lecanorales</taxon>
        <taxon>Lecanorineae</taxon>
        <taxon>Parmeliaceae</taxon>
        <taxon>Letharia</taxon>
    </lineage>
</organism>
<dbReference type="RefSeq" id="XP_037158189.1">
    <property type="nucleotide sequence ID" value="XM_037314915.1"/>
</dbReference>
<dbReference type="Proteomes" id="UP000578531">
    <property type="component" value="Unassembled WGS sequence"/>
</dbReference>
<evidence type="ECO:0000313" key="1">
    <source>
        <dbReference type="EMBL" id="KAF6223877.1"/>
    </source>
</evidence>
<keyword evidence="2" id="KW-1185">Reference proteome</keyword>
<dbReference type="InterPro" id="IPR002347">
    <property type="entry name" value="SDR_fam"/>
</dbReference>
<proteinExistence type="predicted"/>
<evidence type="ECO:0000313" key="2">
    <source>
        <dbReference type="Proteomes" id="UP000578531"/>
    </source>
</evidence>
<dbReference type="GeneID" id="59294718"/>
<dbReference type="InterPro" id="IPR036291">
    <property type="entry name" value="NAD(P)-bd_dom_sf"/>
</dbReference>
<dbReference type="PANTHER" id="PTHR45458:SF3">
    <property type="entry name" value="CHAIN DEHYDROGENASE (ATSC), PUTATIVE-RELATED"/>
    <property type="match status" value="1"/>
</dbReference>
<sequence>MSVYVITGVSKGIGFEFLRQIWEDQKNLVVGLVRDKAATEKKIAAELGDRPNIHILHADLTKYASLKQAAADTAETIGERGIDYLVANGALVPYLDTYGPIGAL</sequence>
<dbReference type="Pfam" id="PF00106">
    <property type="entry name" value="adh_short"/>
    <property type="match status" value="1"/>
</dbReference>
<dbReference type="PANTHER" id="PTHR45458">
    <property type="entry name" value="SHORT-CHAIN DEHYDROGENASE/REDUCTASE SDR"/>
    <property type="match status" value="1"/>
</dbReference>
<dbReference type="InterPro" id="IPR052184">
    <property type="entry name" value="SDR_enzymes"/>
</dbReference>
<dbReference type="Gene3D" id="3.40.50.720">
    <property type="entry name" value="NAD(P)-binding Rossmann-like Domain"/>
    <property type="match status" value="1"/>
</dbReference>
<dbReference type="AlphaFoldDB" id="A0A8H6CI27"/>
<dbReference type="SUPFAM" id="SSF51735">
    <property type="entry name" value="NAD(P)-binding Rossmann-fold domains"/>
    <property type="match status" value="1"/>
</dbReference>
<gene>
    <name evidence="1" type="ORF">HO173_013089</name>
</gene>
<accession>A0A8H6CI27</accession>
<dbReference type="GO" id="GO:0016616">
    <property type="term" value="F:oxidoreductase activity, acting on the CH-OH group of donors, NAD or NADP as acceptor"/>
    <property type="evidence" value="ECO:0007669"/>
    <property type="project" value="TreeGrafter"/>
</dbReference>
<dbReference type="OrthoDB" id="7289984at2759"/>
<protein>
    <submittedName>
        <fullName evidence="1">Uncharacterized protein</fullName>
    </submittedName>
</protein>
<name>A0A8H6CI27_9LECA</name>